<dbReference type="AlphaFoldDB" id="A0A699RGL5"/>
<reference evidence="1" key="1">
    <citation type="journal article" date="2019" name="Sci. Rep.">
        <title>Draft genome of Tanacetum cinerariifolium, the natural source of mosquito coil.</title>
        <authorList>
            <person name="Yamashiro T."/>
            <person name="Shiraishi A."/>
            <person name="Satake H."/>
            <person name="Nakayama K."/>
        </authorList>
    </citation>
    <scope>NUCLEOTIDE SEQUENCE</scope>
</reference>
<name>A0A699RGL5_TANCI</name>
<protein>
    <recommendedName>
        <fullName evidence="2">Reverse transcriptase domain-containing protein</fullName>
    </recommendedName>
</protein>
<organism evidence="1">
    <name type="scientific">Tanacetum cinerariifolium</name>
    <name type="common">Dalmatian daisy</name>
    <name type="synonym">Chrysanthemum cinerariifolium</name>
    <dbReference type="NCBI Taxonomy" id="118510"/>
    <lineage>
        <taxon>Eukaryota</taxon>
        <taxon>Viridiplantae</taxon>
        <taxon>Streptophyta</taxon>
        <taxon>Embryophyta</taxon>
        <taxon>Tracheophyta</taxon>
        <taxon>Spermatophyta</taxon>
        <taxon>Magnoliopsida</taxon>
        <taxon>eudicotyledons</taxon>
        <taxon>Gunneridae</taxon>
        <taxon>Pentapetalae</taxon>
        <taxon>asterids</taxon>
        <taxon>campanulids</taxon>
        <taxon>Asterales</taxon>
        <taxon>Asteraceae</taxon>
        <taxon>Asteroideae</taxon>
        <taxon>Anthemideae</taxon>
        <taxon>Anthemidinae</taxon>
        <taxon>Tanacetum</taxon>
    </lineage>
</organism>
<proteinExistence type="predicted"/>
<evidence type="ECO:0008006" key="2">
    <source>
        <dbReference type="Google" id="ProtNLM"/>
    </source>
</evidence>
<feature type="non-terminal residue" evidence="1">
    <location>
        <position position="1"/>
    </location>
</feature>
<accession>A0A699RGL5</accession>
<dbReference type="EMBL" id="BKCJ011093492">
    <property type="protein sequence ID" value="GFC84207.1"/>
    <property type="molecule type" value="Genomic_DNA"/>
</dbReference>
<evidence type="ECO:0000313" key="1">
    <source>
        <dbReference type="EMBL" id="GFC84207.1"/>
    </source>
</evidence>
<sequence length="90" mass="10256">NTIPKLKGEAKAITTRSGMSYNEGIVISQSHKRRNERIDARRGKGKLELSLNKEKNLQRKNEMKYQMKTNPLPRLGEGIYTTKLDLPCGL</sequence>
<comment type="caution">
    <text evidence="1">The sequence shown here is derived from an EMBL/GenBank/DDBJ whole genome shotgun (WGS) entry which is preliminary data.</text>
</comment>
<gene>
    <name evidence="1" type="ORF">Tci_856177</name>
</gene>